<dbReference type="Proteomes" id="UP001629235">
    <property type="component" value="Unassembled WGS sequence"/>
</dbReference>
<keyword evidence="2" id="KW-1185">Reference proteome</keyword>
<accession>A0ACC7NJ13</accession>
<gene>
    <name evidence="1" type="ORF">PQR01_19255</name>
</gene>
<name>A0ACC7NJ13_9BURK</name>
<organism evidence="1 2">
    <name type="scientific">Paraburkholderia rhynchosiae</name>
    <dbReference type="NCBI Taxonomy" id="487049"/>
    <lineage>
        <taxon>Bacteria</taxon>
        <taxon>Pseudomonadati</taxon>
        <taxon>Pseudomonadota</taxon>
        <taxon>Betaproteobacteria</taxon>
        <taxon>Burkholderiales</taxon>
        <taxon>Burkholderiaceae</taxon>
        <taxon>Paraburkholderia</taxon>
    </lineage>
</organism>
<reference evidence="1 2" key="1">
    <citation type="journal article" date="2024" name="Chem. Sci.">
        <title>Discovery of megapolipeptins by genome mining of a Burkholderiales bacteria collection.</title>
        <authorList>
            <person name="Paulo B.S."/>
            <person name="Recchia M.J.J."/>
            <person name="Lee S."/>
            <person name="Fergusson C.H."/>
            <person name="Romanowski S.B."/>
            <person name="Hernandez A."/>
            <person name="Krull N."/>
            <person name="Liu D.Y."/>
            <person name="Cavanagh H."/>
            <person name="Bos A."/>
            <person name="Gray C.A."/>
            <person name="Murphy B.T."/>
            <person name="Linington R.G."/>
            <person name="Eustaquio A.S."/>
        </authorList>
    </citation>
    <scope>NUCLEOTIDE SEQUENCE [LARGE SCALE GENOMIC DNA]</scope>
    <source>
        <strain evidence="1 2">RL18-126-BIB-B</strain>
    </source>
</reference>
<sequence>MKSILELYSTWLDHNSPESLAVAHDDDGSPTRTEPPRPEDGETASLSAQPSTVEPARAVVPPSPVSVTPDSKSRNVESGDISAIRQLIEMKALTSFQLLRCFDYSANLFFHEDELTYYVTLHQDTALSRALKTIDLASAESAFHTFEQQVKRLAARVARRVQLEADNRRLARLVAQSEAEFERLRENLREESEQARSMTARERQVRKDVTQLEVQRVATQAYLGRMGREIQRLTLISKERLPRLSS</sequence>
<evidence type="ECO:0000313" key="2">
    <source>
        <dbReference type="Proteomes" id="UP001629235"/>
    </source>
</evidence>
<comment type="caution">
    <text evidence="1">The sequence shown here is derived from an EMBL/GenBank/DDBJ whole genome shotgun (WGS) entry which is preliminary data.</text>
</comment>
<evidence type="ECO:0000313" key="1">
    <source>
        <dbReference type="EMBL" id="MFM0105566.1"/>
    </source>
</evidence>
<protein>
    <submittedName>
        <fullName evidence="1">DUF2968 domain-containing protein</fullName>
    </submittedName>
</protein>
<proteinExistence type="predicted"/>
<dbReference type="EMBL" id="JAQQDW010000037">
    <property type="protein sequence ID" value="MFM0105566.1"/>
    <property type="molecule type" value="Genomic_DNA"/>
</dbReference>